<dbReference type="Proteomes" id="UP000744980">
    <property type="component" value="Unassembled WGS sequence"/>
</dbReference>
<dbReference type="GO" id="GO:0032259">
    <property type="term" value="P:methylation"/>
    <property type="evidence" value="ECO:0007669"/>
    <property type="project" value="UniProtKB-KW"/>
</dbReference>
<dbReference type="EMBL" id="WXFA01000047">
    <property type="protein sequence ID" value="MBM3095517.1"/>
    <property type="molecule type" value="Genomic_DNA"/>
</dbReference>
<evidence type="ECO:0000313" key="3">
    <source>
        <dbReference type="Proteomes" id="UP000744980"/>
    </source>
</evidence>
<feature type="domain" description="Methyltransferase type 11" evidence="1">
    <location>
        <begin position="70"/>
        <end position="168"/>
    </location>
</feature>
<name>A0AAW4FVR9_9HYPH</name>
<sequence>MTDLLDTIKAVWNDKDDEAYRQDQSHWRGVGRWANDAAWQSIGALTLDRFKFLWRILERAPSAMRDLSVLEWGQGGGSNVFGLREVASQYQGVDISPKNLQEAGRMISAEGYTGLFKPVLLEGPPEEIADKLLPIDMFLSTAVFQHFPSKDYGVQVLKTIRKACKPDAAGVIQIRFDNGNPTFSGIKSVEEYAERHIVANSYAIDAFWDILASCGFKPLAVDGIRTQNNYATFYMTAK</sequence>
<dbReference type="Gene3D" id="3.40.50.150">
    <property type="entry name" value="Vaccinia Virus protein VP39"/>
    <property type="match status" value="1"/>
</dbReference>
<proteinExistence type="predicted"/>
<dbReference type="RefSeq" id="WP_203529814.1">
    <property type="nucleotide sequence ID" value="NZ_CP083371.1"/>
</dbReference>
<keyword evidence="2" id="KW-0489">Methyltransferase</keyword>
<gene>
    <name evidence="2" type="ORF">GFB56_32870</name>
</gene>
<dbReference type="GO" id="GO:0008757">
    <property type="term" value="F:S-adenosylmethionine-dependent methyltransferase activity"/>
    <property type="evidence" value="ECO:0007669"/>
    <property type="project" value="InterPro"/>
</dbReference>
<evidence type="ECO:0000259" key="1">
    <source>
        <dbReference type="Pfam" id="PF08241"/>
    </source>
</evidence>
<comment type="caution">
    <text evidence="2">The sequence shown here is derived from an EMBL/GenBank/DDBJ whole genome shotgun (WGS) entry which is preliminary data.</text>
</comment>
<protein>
    <submittedName>
        <fullName evidence="2">Methyltransferase domain-containing protein</fullName>
    </submittedName>
</protein>
<keyword evidence="3" id="KW-1185">Reference proteome</keyword>
<dbReference type="InterPro" id="IPR029063">
    <property type="entry name" value="SAM-dependent_MTases_sf"/>
</dbReference>
<dbReference type="Pfam" id="PF08241">
    <property type="entry name" value="Methyltransf_11"/>
    <property type="match status" value="1"/>
</dbReference>
<evidence type="ECO:0000313" key="2">
    <source>
        <dbReference type="EMBL" id="MBM3095517.1"/>
    </source>
</evidence>
<dbReference type="InterPro" id="IPR013216">
    <property type="entry name" value="Methyltransf_11"/>
</dbReference>
<reference evidence="2 3" key="1">
    <citation type="submission" date="2020-01" db="EMBL/GenBank/DDBJ databases">
        <title>Draft genome assembly of Ensifer adhaerens T173.</title>
        <authorList>
            <person name="Craig J.E."/>
            <person name="Stinchcombe J.R."/>
        </authorList>
    </citation>
    <scope>NUCLEOTIDE SEQUENCE [LARGE SCALE GENOMIC DNA]</scope>
    <source>
        <strain evidence="2 3">T173</strain>
    </source>
</reference>
<accession>A0AAW4FVR9</accession>
<keyword evidence="2" id="KW-0808">Transferase</keyword>
<organism evidence="2 3">
    <name type="scientific">Ensifer canadensis</name>
    <dbReference type="NCBI Taxonomy" id="555315"/>
    <lineage>
        <taxon>Bacteria</taxon>
        <taxon>Pseudomonadati</taxon>
        <taxon>Pseudomonadota</taxon>
        <taxon>Alphaproteobacteria</taxon>
        <taxon>Hyphomicrobiales</taxon>
        <taxon>Rhizobiaceae</taxon>
        <taxon>Sinorhizobium/Ensifer group</taxon>
        <taxon>Ensifer</taxon>
    </lineage>
</organism>
<dbReference type="AlphaFoldDB" id="A0AAW4FVR9"/>
<dbReference type="SUPFAM" id="SSF53335">
    <property type="entry name" value="S-adenosyl-L-methionine-dependent methyltransferases"/>
    <property type="match status" value="1"/>
</dbReference>